<proteinExistence type="predicted"/>
<gene>
    <name evidence="2" type="ORF">K435DRAFT_190024</name>
</gene>
<dbReference type="AlphaFoldDB" id="A0A4S8KLN7"/>
<feature type="compositionally biased region" description="Basic and acidic residues" evidence="1">
    <location>
        <begin position="41"/>
        <end position="66"/>
    </location>
</feature>
<feature type="region of interest" description="Disordered" evidence="1">
    <location>
        <begin position="1"/>
        <end position="152"/>
    </location>
</feature>
<organism evidence="2 3">
    <name type="scientific">Dendrothele bispora (strain CBS 962.96)</name>
    <dbReference type="NCBI Taxonomy" id="1314807"/>
    <lineage>
        <taxon>Eukaryota</taxon>
        <taxon>Fungi</taxon>
        <taxon>Dikarya</taxon>
        <taxon>Basidiomycota</taxon>
        <taxon>Agaricomycotina</taxon>
        <taxon>Agaricomycetes</taxon>
        <taxon>Agaricomycetidae</taxon>
        <taxon>Agaricales</taxon>
        <taxon>Agaricales incertae sedis</taxon>
        <taxon>Dendrothele</taxon>
    </lineage>
</organism>
<dbReference type="Proteomes" id="UP000297245">
    <property type="component" value="Unassembled WGS sequence"/>
</dbReference>
<protein>
    <submittedName>
        <fullName evidence="2">Uncharacterized protein</fullName>
    </submittedName>
</protein>
<feature type="compositionally biased region" description="Basic and acidic residues" evidence="1">
    <location>
        <begin position="106"/>
        <end position="119"/>
    </location>
</feature>
<accession>A0A4S8KLN7</accession>
<evidence type="ECO:0000256" key="1">
    <source>
        <dbReference type="SAM" id="MobiDB-lite"/>
    </source>
</evidence>
<feature type="compositionally biased region" description="Polar residues" evidence="1">
    <location>
        <begin position="1"/>
        <end position="10"/>
    </location>
</feature>
<reference evidence="2 3" key="1">
    <citation type="journal article" date="2019" name="Nat. Ecol. Evol.">
        <title>Megaphylogeny resolves global patterns of mushroom evolution.</title>
        <authorList>
            <person name="Varga T."/>
            <person name="Krizsan K."/>
            <person name="Foldi C."/>
            <person name="Dima B."/>
            <person name="Sanchez-Garcia M."/>
            <person name="Sanchez-Ramirez S."/>
            <person name="Szollosi G.J."/>
            <person name="Szarkandi J.G."/>
            <person name="Papp V."/>
            <person name="Albert L."/>
            <person name="Andreopoulos W."/>
            <person name="Angelini C."/>
            <person name="Antonin V."/>
            <person name="Barry K.W."/>
            <person name="Bougher N.L."/>
            <person name="Buchanan P."/>
            <person name="Buyck B."/>
            <person name="Bense V."/>
            <person name="Catcheside P."/>
            <person name="Chovatia M."/>
            <person name="Cooper J."/>
            <person name="Damon W."/>
            <person name="Desjardin D."/>
            <person name="Finy P."/>
            <person name="Geml J."/>
            <person name="Haridas S."/>
            <person name="Hughes K."/>
            <person name="Justo A."/>
            <person name="Karasinski D."/>
            <person name="Kautmanova I."/>
            <person name="Kiss B."/>
            <person name="Kocsube S."/>
            <person name="Kotiranta H."/>
            <person name="LaButti K.M."/>
            <person name="Lechner B.E."/>
            <person name="Liimatainen K."/>
            <person name="Lipzen A."/>
            <person name="Lukacs Z."/>
            <person name="Mihaltcheva S."/>
            <person name="Morgado L.N."/>
            <person name="Niskanen T."/>
            <person name="Noordeloos M.E."/>
            <person name="Ohm R.A."/>
            <person name="Ortiz-Santana B."/>
            <person name="Ovrebo C."/>
            <person name="Racz N."/>
            <person name="Riley R."/>
            <person name="Savchenko A."/>
            <person name="Shiryaev A."/>
            <person name="Soop K."/>
            <person name="Spirin V."/>
            <person name="Szebenyi C."/>
            <person name="Tomsovsky M."/>
            <person name="Tulloss R.E."/>
            <person name="Uehling J."/>
            <person name="Grigoriev I.V."/>
            <person name="Vagvolgyi C."/>
            <person name="Papp T."/>
            <person name="Martin F.M."/>
            <person name="Miettinen O."/>
            <person name="Hibbett D.S."/>
            <person name="Nagy L.G."/>
        </authorList>
    </citation>
    <scope>NUCLEOTIDE SEQUENCE [LARGE SCALE GENOMIC DNA]</scope>
    <source>
        <strain evidence="2 3">CBS 962.96</strain>
    </source>
</reference>
<feature type="compositionally biased region" description="Basic and acidic residues" evidence="1">
    <location>
        <begin position="130"/>
        <end position="150"/>
    </location>
</feature>
<dbReference type="EMBL" id="ML181160">
    <property type="protein sequence ID" value="THU76118.1"/>
    <property type="molecule type" value="Genomic_DNA"/>
</dbReference>
<sequence length="199" mass="21315">MCKKVTTSDAGCQDEEAPGAIEEPISSAMPPQIPATSSRTAVEKEGEGIRGSRCSEHGHKDREERGNNTSHGSEAEWDFFSNDTDEHSDGSGDDEFSVTSSSGSRSDMDYGEHESRIEDPCSATNSQGETPREVVEVEEGKGKEGQEGQAHRKMVNHTVNTEEVDLPGIRIRVGDGEVTLTTTTTTVTAVTTTRVAPGT</sequence>
<evidence type="ECO:0000313" key="2">
    <source>
        <dbReference type="EMBL" id="THU76118.1"/>
    </source>
</evidence>
<name>A0A4S8KLN7_DENBC</name>
<evidence type="ECO:0000313" key="3">
    <source>
        <dbReference type="Proteomes" id="UP000297245"/>
    </source>
</evidence>
<keyword evidence="3" id="KW-1185">Reference proteome</keyword>